<name>A0A140LCL5_9FIRM</name>
<sequence length="182" mass="20835">MKKKKGRAMKIIVVLLFLGAVITFVGKSGVLTTVQKETEILIDVNQFAKITPEELIAIMGEPISKEEWNFTTSKGKFPTTSYYYDNYEFLVINDMVVRMNIRSDKYFDDNAESIKFSTKKSILKMLNIKYDPNRTKLVADTGVSLRFQPVSDKVADVWCSLMDGKNKTIDEIKVTFDLTYLD</sequence>
<organism evidence="1 2">
    <name type="scientific">Thermotalea metallivorans</name>
    <dbReference type="NCBI Taxonomy" id="520762"/>
    <lineage>
        <taxon>Bacteria</taxon>
        <taxon>Bacillati</taxon>
        <taxon>Bacillota</taxon>
        <taxon>Clostridia</taxon>
        <taxon>Peptostreptococcales</taxon>
        <taxon>Thermotaleaceae</taxon>
        <taxon>Thermotalea</taxon>
    </lineage>
</organism>
<dbReference type="EMBL" id="LOEE01000006">
    <property type="protein sequence ID" value="KXG78290.1"/>
    <property type="molecule type" value="Genomic_DNA"/>
</dbReference>
<keyword evidence="2" id="KW-1185">Reference proteome</keyword>
<protein>
    <submittedName>
        <fullName evidence="1">Uncharacterized protein</fullName>
    </submittedName>
</protein>
<dbReference type="STRING" id="520762.AN619_02650"/>
<dbReference type="Proteomes" id="UP000070456">
    <property type="component" value="Unassembled WGS sequence"/>
</dbReference>
<dbReference type="RefSeq" id="WP_068554315.1">
    <property type="nucleotide sequence ID" value="NZ_LOEE01000006.1"/>
</dbReference>
<dbReference type="OrthoDB" id="2973843at2"/>
<proteinExistence type="predicted"/>
<dbReference type="AlphaFoldDB" id="A0A140LCL5"/>
<comment type="caution">
    <text evidence="1">The sequence shown here is derived from an EMBL/GenBank/DDBJ whole genome shotgun (WGS) entry which is preliminary data.</text>
</comment>
<evidence type="ECO:0000313" key="1">
    <source>
        <dbReference type="EMBL" id="KXG78290.1"/>
    </source>
</evidence>
<accession>A0A140LCL5</accession>
<evidence type="ECO:0000313" key="2">
    <source>
        <dbReference type="Proteomes" id="UP000070456"/>
    </source>
</evidence>
<reference evidence="1 2" key="1">
    <citation type="submission" date="2015-12" db="EMBL/GenBank/DDBJ databases">
        <title>Draft genome sequence of the thermoanaerobe Thermotalea metallivorans, an isolate from the runoff channel of the Great Artesian Basin, Australia.</title>
        <authorList>
            <person name="Patel B.K."/>
        </authorList>
    </citation>
    <scope>NUCLEOTIDE SEQUENCE [LARGE SCALE GENOMIC DNA]</scope>
    <source>
        <strain evidence="1 2">B2-1</strain>
    </source>
</reference>
<gene>
    <name evidence="1" type="ORF">AN619_02650</name>
</gene>